<protein>
    <submittedName>
        <fullName evidence="1">Uncharacterized protein</fullName>
    </submittedName>
</protein>
<organism evidence="1">
    <name type="scientific">marine sediment metagenome</name>
    <dbReference type="NCBI Taxonomy" id="412755"/>
    <lineage>
        <taxon>unclassified sequences</taxon>
        <taxon>metagenomes</taxon>
        <taxon>ecological metagenomes</taxon>
    </lineage>
</organism>
<accession>A0A0F8W2P5</accession>
<sequence length="55" mass="6730">MRRKILNLLKYSVTRYEKAKKIPLFRYTVYTPQEQVKEILNAKPEERFEILKEVS</sequence>
<comment type="caution">
    <text evidence="1">The sequence shown here is derived from an EMBL/GenBank/DDBJ whole genome shotgun (WGS) entry which is preliminary data.</text>
</comment>
<reference evidence="1" key="1">
    <citation type="journal article" date="2015" name="Nature">
        <title>Complex archaea that bridge the gap between prokaryotes and eukaryotes.</title>
        <authorList>
            <person name="Spang A."/>
            <person name="Saw J.H."/>
            <person name="Jorgensen S.L."/>
            <person name="Zaremba-Niedzwiedzka K."/>
            <person name="Martijn J."/>
            <person name="Lind A.E."/>
            <person name="van Eijk R."/>
            <person name="Schleper C."/>
            <person name="Guy L."/>
            <person name="Ettema T.J."/>
        </authorList>
    </citation>
    <scope>NUCLEOTIDE SEQUENCE</scope>
</reference>
<dbReference type="EMBL" id="LAZR01067808">
    <property type="protein sequence ID" value="KKK50853.1"/>
    <property type="molecule type" value="Genomic_DNA"/>
</dbReference>
<name>A0A0F8W2P5_9ZZZZ</name>
<evidence type="ECO:0000313" key="1">
    <source>
        <dbReference type="EMBL" id="KKK50853.1"/>
    </source>
</evidence>
<gene>
    <name evidence="1" type="ORF">LCGC14_3120860</name>
</gene>
<dbReference type="AlphaFoldDB" id="A0A0F8W2P5"/>
<proteinExistence type="predicted"/>